<name>A0AAU2JZK4_9ACTN</name>
<organism evidence="3">
    <name type="scientific">Streptomyces sp. NBC_00049</name>
    <dbReference type="NCBI Taxonomy" id="2903617"/>
    <lineage>
        <taxon>Bacteria</taxon>
        <taxon>Bacillati</taxon>
        <taxon>Actinomycetota</taxon>
        <taxon>Actinomycetes</taxon>
        <taxon>Kitasatosporales</taxon>
        <taxon>Streptomycetaceae</taxon>
        <taxon>Streptomyces</taxon>
    </lineage>
</organism>
<gene>
    <name evidence="3" type="primary">eccB</name>
    <name evidence="3" type="ORF">OG327_32930</name>
</gene>
<dbReference type="InterPro" id="IPR044857">
    <property type="entry name" value="T7SS_EccB_R1"/>
</dbReference>
<keyword evidence="2" id="KW-0472">Membrane</keyword>
<evidence type="ECO:0000313" key="3">
    <source>
        <dbReference type="EMBL" id="WTU77734.1"/>
    </source>
</evidence>
<dbReference type="PANTHER" id="PTHR40765">
    <property type="entry name" value="ESX-2 SECRETION SYSTEM ATPASE ECCB2"/>
    <property type="match status" value="1"/>
</dbReference>
<keyword evidence="2" id="KW-1133">Transmembrane helix</keyword>
<dbReference type="NCBIfam" id="TIGR03919">
    <property type="entry name" value="T7SS_EccB"/>
    <property type="match status" value="1"/>
</dbReference>
<dbReference type="AlphaFoldDB" id="A0AAU2JZK4"/>
<evidence type="ECO:0000256" key="2">
    <source>
        <dbReference type="SAM" id="Phobius"/>
    </source>
</evidence>
<evidence type="ECO:0000256" key="1">
    <source>
        <dbReference type="SAM" id="MobiDB-lite"/>
    </source>
</evidence>
<dbReference type="Pfam" id="PF05108">
    <property type="entry name" value="T7SS_ESX1_EccB"/>
    <property type="match status" value="1"/>
</dbReference>
<dbReference type="GO" id="GO:0005576">
    <property type="term" value="C:extracellular region"/>
    <property type="evidence" value="ECO:0007669"/>
    <property type="project" value="TreeGrafter"/>
</dbReference>
<sequence>MQSRKDQVQAHMFVMGRLTSGMLRQDPDAPESPVGRTNRGLAWGIGLGVVLVVGFVLFGLLSPAGTKSWRTANALIVEKETGTRYLYLDGRLRPVRNYASARLMSENRLGTVTVSSASLRGEPHGTPVGIPGAPDSLPGPGDLEKGAWQVCADEPRQTGPDGTGRTARTSLRLGFASDGEAPGNQQALLVAGPDGVRHVLWGDRRLRIGGHGAQQALGYSGAVPTAVSAAFLDSVPAGADLAAPEIVGRGTDAGTVGGAAARVGQVFALSSPGTAQQYFLLEAAGLRPLSALAAALVLGDDRTAGQAYPGRVPAALALSADELTRRQAPAGQGGSDPADWPAGAPAALALAAGSQLCAQIQPEGTAPRIRIALVREAGSVPDPAAGPEITRACLPVDGIAVRPGGGALVQALGAGGGVRGTTTYLVTDVGVKYRLPDASAVERLGLKGGHAQAVPSRLLDMLPTGPRLDVDTAMGRQPAAGAGGSKPADSPCG</sequence>
<feature type="region of interest" description="Disordered" evidence="1">
    <location>
        <begin position="471"/>
        <end position="493"/>
    </location>
</feature>
<dbReference type="PANTHER" id="PTHR40765:SF2">
    <property type="entry name" value="ESX-2 SECRETION SYSTEM ATPASE ECCB2"/>
    <property type="match status" value="1"/>
</dbReference>
<dbReference type="InterPro" id="IPR007795">
    <property type="entry name" value="T7SS_EccB"/>
</dbReference>
<feature type="transmembrane region" description="Helical" evidence="2">
    <location>
        <begin position="41"/>
        <end position="61"/>
    </location>
</feature>
<reference evidence="3" key="1">
    <citation type="submission" date="2022-10" db="EMBL/GenBank/DDBJ databases">
        <title>The complete genomes of actinobacterial strains from the NBC collection.</title>
        <authorList>
            <person name="Joergensen T.S."/>
            <person name="Alvarez Arevalo M."/>
            <person name="Sterndorff E.B."/>
            <person name="Faurdal D."/>
            <person name="Vuksanovic O."/>
            <person name="Mourched A.-S."/>
            <person name="Charusanti P."/>
            <person name="Shaw S."/>
            <person name="Blin K."/>
            <person name="Weber T."/>
        </authorList>
    </citation>
    <scope>NUCLEOTIDE SEQUENCE</scope>
    <source>
        <strain evidence="3">NBC_00049</strain>
    </source>
</reference>
<dbReference type="EMBL" id="CP108264">
    <property type="protein sequence ID" value="WTU77734.1"/>
    <property type="molecule type" value="Genomic_DNA"/>
</dbReference>
<dbReference type="Gene3D" id="3.30.2390.20">
    <property type="entry name" value="Type VII secretion system EccB, repeat 1 domain"/>
    <property type="match status" value="1"/>
</dbReference>
<keyword evidence="2" id="KW-0812">Transmembrane</keyword>
<proteinExistence type="predicted"/>
<accession>A0AAU2JZK4</accession>
<protein>
    <submittedName>
        <fullName evidence="3">Type VII secretion protein EccB</fullName>
    </submittedName>
</protein>